<dbReference type="Proteomes" id="UP001152799">
    <property type="component" value="Chromosome 14"/>
</dbReference>
<feature type="compositionally biased region" description="Basic and acidic residues" evidence="1">
    <location>
        <begin position="152"/>
        <end position="180"/>
    </location>
</feature>
<name>A0A9N9MKE0_9CUCU</name>
<proteinExistence type="predicted"/>
<gene>
    <name evidence="2" type="ORF">CEUTPL_LOCUS4240</name>
</gene>
<dbReference type="OrthoDB" id="10492918at2759"/>
<sequence>MASVQSSDSFDINSDNYTVVKLDNGELLQSEDGNIFVQNRFRNNLVIDFKKIEHDGEVVALVKSVSNNRPTPQCDLQQQILEKKQKVSQYILEQLAAVSSLEEMEAFERIVAPLKPTLAAVRDQLQSNYVPLKCASISAHKNIEPQRRLRIPDKFRKHETRDDKKQDSLPEEMKEDEKYVAPHLRAQGEITSPQEPKVVETPVPL</sequence>
<accession>A0A9N9MKE0</accession>
<evidence type="ECO:0000313" key="2">
    <source>
        <dbReference type="EMBL" id="CAG9763582.1"/>
    </source>
</evidence>
<organism evidence="2 3">
    <name type="scientific">Ceutorhynchus assimilis</name>
    <name type="common">cabbage seed weevil</name>
    <dbReference type="NCBI Taxonomy" id="467358"/>
    <lineage>
        <taxon>Eukaryota</taxon>
        <taxon>Metazoa</taxon>
        <taxon>Ecdysozoa</taxon>
        <taxon>Arthropoda</taxon>
        <taxon>Hexapoda</taxon>
        <taxon>Insecta</taxon>
        <taxon>Pterygota</taxon>
        <taxon>Neoptera</taxon>
        <taxon>Endopterygota</taxon>
        <taxon>Coleoptera</taxon>
        <taxon>Polyphaga</taxon>
        <taxon>Cucujiformia</taxon>
        <taxon>Curculionidae</taxon>
        <taxon>Ceutorhynchinae</taxon>
        <taxon>Ceutorhynchus</taxon>
    </lineage>
</organism>
<evidence type="ECO:0000256" key="1">
    <source>
        <dbReference type="SAM" id="MobiDB-lite"/>
    </source>
</evidence>
<feature type="region of interest" description="Disordered" evidence="1">
    <location>
        <begin position="152"/>
        <end position="205"/>
    </location>
</feature>
<protein>
    <submittedName>
        <fullName evidence="2">Uncharacterized protein</fullName>
    </submittedName>
</protein>
<keyword evidence="3" id="KW-1185">Reference proteome</keyword>
<dbReference type="AlphaFoldDB" id="A0A9N9MKE0"/>
<reference evidence="2" key="1">
    <citation type="submission" date="2022-01" db="EMBL/GenBank/DDBJ databases">
        <authorList>
            <person name="King R."/>
        </authorList>
    </citation>
    <scope>NUCLEOTIDE SEQUENCE</scope>
</reference>
<dbReference type="EMBL" id="OU892290">
    <property type="protein sequence ID" value="CAG9763582.1"/>
    <property type="molecule type" value="Genomic_DNA"/>
</dbReference>
<evidence type="ECO:0000313" key="3">
    <source>
        <dbReference type="Proteomes" id="UP001152799"/>
    </source>
</evidence>